<dbReference type="AlphaFoldDB" id="A0A840D4D2"/>
<dbReference type="Pfam" id="PF14284">
    <property type="entry name" value="PcfJ"/>
    <property type="match status" value="1"/>
</dbReference>
<sequence length="75" mass="8359">MTHKHHCVGGYSSKEDSLILSATIDGKRIETVEVSISKLKVIQCRGLCNKNSKHHSQILSLVNNNMPFIEQRLAA</sequence>
<accession>A0A840D4D2</accession>
<dbReference type="Proteomes" id="UP000560658">
    <property type="component" value="Unassembled WGS sequence"/>
</dbReference>
<dbReference type="EMBL" id="JACIER010000048">
    <property type="protein sequence ID" value="MBB4046486.1"/>
    <property type="molecule type" value="Genomic_DNA"/>
</dbReference>
<evidence type="ECO:0000313" key="1">
    <source>
        <dbReference type="EMBL" id="MBB4046486.1"/>
    </source>
</evidence>
<organism evidence="1 2">
    <name type="scientific">Bacteroides reticulotermitis</name>
    <dbReference type="NCBI Taxonomy" id="1133319"/>
    <lineage>
        <taxon>Bacteria</taxon>
        <taxon>Pseudomonadati</taxon>
        <taxon>Bacteroidota</taxon>
        <taxon>Bacteroidia</taxon>
        <taxon>Bacteroidales</taxon>
        <taxon>Bacteroidaceae</taxon>
        <taxon>Bacteroides</taxon>
    </lineage>
</organism>
<gene>
    <name evidence="1" type="ORF">GGR06_004327</name>
</gene>
<reference evidence="1" key="1">
    <citation type="submission" date="2020-08" db="EMBL/GenBank/DDBJ databases">
        <title>Genomic Encyclopedia of Type Strains, Phase IV (KMG-IV): sequencing the most valuable type-strain genomes for metagenomic binning, comparative biology and taxonomic classification.</title>
        <authorList>
            <person name="Goeker M."/>
        </authorList>
    </citation>
    <scope>NUCLEOTIDE SEQUENCE [LARGE SCALE GENOMIC DNA]</scope>
    <source>
        <strain evidence="1">DSM 105720</strain>
    </source>
</reference>
<keyword evidence="2" id="KW-1185">Reference proteome</keyword>
<comment type="caution">
    <text evidence="1">The sequence shown here is derived from an EMBL/GenBank/DDBJ whole genome shotgun (WGS) entry which is preliminary data.</text>
</comment>
<name>A0A840D4D2_9BACE</name>
<protein>
    <submittedName>
        <fullName evidence="1">Uncharacterized protein</fullName>
    </submittedName>
</protein>
<dbReference type="InterPro" id="IPR025586">
    <property type="entry name" value="PcfJ"/>
</dbReference>
<proteinExistence type="predicted"/>
<evidence type="ECO:0000313" key="2">
    <source>
        <dbReference type="Proteomes" id="UP000560658"/>
    </source>
</evidence>